<evidence type="ECO:0000256" key="1">
    <source>
        <dbReference type="ARBA" id="ARBA00007626"/>
    </source>
</evidence>
<dbReference type="Gene3D" id="1.25.40.10">
    <property type="entry name" value="Tetratricopeptide repeat domain"/>
    <property type="match status" value="1"/>
</dbReference>
<comment type="caution">
    <text evidence="2">The sequence shown here is derived from an EMBL/GenBank/DDBJ whole genome shotgun (WGS) entry which is preliminary data.</text>
</comment>
<sequence>MMKHSHFSSLFMNFYSRFSLRNAPGQVSLYSTAAAKSHRKSWQVSLNLLYRRISRTGYPRASAFSILDQWIQEGRTVDKDGLVSIIKELRHFKDYSQALEVFADFGWKYQSLPENFFPLCALQNFIPRISAQICTSECTFTDLLTIGLKGVYWMTDKRYIELLPSDTAIRLDLIAKVHGIEQAVIILTTFPNIESASGLLCSPQLLCPCKTVGKSRGHHAEDEGLGFTRTPLVYNVLLNLYYQTGNREKFDTLMIDMEENGIGCDRYTYGIRLSAAAAASDLEGVNKIMAKCESDPKGLWDWTNYAVAANGYAKQEMWTRL</sequence>
<gene>
    <name evidence="2" type="ORF">M0R45_000093</name>
</gene>
<name>A0AAW1VLX5_RUBAR</name>
<dbReference type="PANTHER" id="PTHR45717">
    <property type="entry name" value="OS12G0527900 PROTEIN"/>
    <property type="match status" value="1"/>
</dbReference>
<organism evidence="2 3">
    <name type="scientific">Rubus argutus</name>
    <name type="common">Southern blackberry</name>
    <dbReference type="NCBI Taxonomy" id="59490"/>
    <lineage>
        <taxon>Eukaryota</taxon>
        <taxon>Viridiplantae</taxon>
        <taxon>Streptophyta</taxon>
        <taxon>Embryophyta</taxon>
        <taxon>Tracheophyta</taxon>
        <taxon>Spermatophyta</taxon>
        <taxon>Magnoliopsida</taxon>
        <taxon>eudicotyledons</taxon>
        <taxon>Gunneridae</taxon>
        <taxon>Pentapetalae</taxon>
        <taxon>rosids</taxon>
        <taxon>fabids</taxon>
        <taxon>Rosales</taxon>
        <taxon>Rosaceae</taxon>
        <taxon>Rosoideae</taxon>
        <taxon>Rosoideae incertae sedis</taxon>
        <taxon>Rubus</taxon>
    </lineage>
</organism>
<dbReference type="EMBL" id="JBEDUW010000117">
    <property type="protein sequence ID" value="KAK9906048.1"/>
    <property type="molecule type" value="Genomic_DNA"/>
</dbReference>
<dbReference type="PANTHER" id="PTHR45717:SF28">
    <property type="entry name" value="PENTACOTRIPEPTIDE-REPEAT REGION OF PRORP DOMAIN-CONTAINING PROTEIN"/>
    <property type="match status" value="1"/>
</dbReference>
<reference evidence="2 3" key="1">
    <citation type="journal article" date="2023" name="G3 (Bethesda)">
        <title>A chromosome-length genome assembly and annotation of blackberry (Rubus argutus, cv. 'Hillquist').</title>
        <authorList>
            <person name="Bruna T."/>
            <person name="Aryal R."/>
            <person name="Dudchenko O."/>
            <person name="Sargent D.J."/>
            <person name="Mead D."/>
            <person name="Buti M."/>
            <person name="Cavallini A."/>
            <person name="Hytonen T."/>
            <person name="Andres J."/>
            <person name="Pham M."/>
            <person name="Weisz D."/>
            <person name="Mascagni F."/>
            <person name="Usai G."/>
            <person name="Natali L."/>
            <person name="Bassil N."/>
            <person name="Fernandez G.E."/>
            <person name="Lomsadze A."/>
            <person name="Armour M."/>
            <person name="Olukolu B."/>
            <person name="Poorten T."/>
            <person name="Britton C."/>
            <person name="Davik J."/>
            <person name="Ashrafi H."/>
            <person name="Aiden E.L."/>
            <person name="Borodovsky M."/>
            <person name="Worthington M."/>
        </authorList>
    </citation>
    <scope>NUCLEOTIDE SEQUENCE [LARGE SCALE GENOMIC DNA]</scope>
    <source>
        <strain evidence="2">PI 553951</strain>
    </source>
</reference>
<evidence type="ECO:0000313" key="3">
    <source>
        <dbReference type="Proteomes" id="UP001457282"/>
    </source>
</evidence>
<dbReference type="AlphaFoldDB" id="A0AAW1VLX5"/>
<dbReference type="InterPro" id="IPR011990">
    <property type="entry name" value="TPR-like_helical_dom_sf"/>
</dbReference>
<keyword evidence="3" id="KW-1185">Reference proteome</keyword>
<dbReference type="Proteomes" id="UP001457282">
    <property type="component" value="Unassembled WGS sequence"/>
</dbReference>
<proteinExistence type="inferred from homology"/>
<accession>A0AAW1VLX5</accession>
<protein>
    <recommendedName>
        <fullName evidence="4">Pentatricopeptide repeat-containing protein</fullName>
    </recommendedName>
</protein>
<evidence type="ECO:0008006" key="4">
    <source>
        <dbReference type="Google" id="ProtNLM"/>
    </source>
</evidence>
<comment type="similarity">
    <text evidence="1">Belongs to the PPR family. P subfamily.</text>
</comment>
<dbReference type="GO" id="GO:0005739">
    <property type="term" value="C:mitochondrion"/>
    <property type="evidence" value="ECO:0007669"/>
    <property type="project" value="TreeGrafter"/>
</dbReference>
<evidence type="ECO:0000313" key="2">
    <source>
        <dbReference type="EMBL" id="KAK9906048.1"/>
    </source>
</evidence>